<dbReference type="SUPFAM" id="SSF53901">
    <property type="entry name" value="Thiolase-like"/>
    <property type="match status" value="1"/>
</dbReference>
<dbReference type="EC" id="2.3.1.179" evidence="4"/>
<feature type="domain" description="Ketosynthase family 3 (KS3)" evidence="3">
    <location>
        <begin position="1"/>
        <end position="134"/>
    </location>
</feature>
<dbReference type="GO" id="GO:0006633">
    <property type="term" value="P:fatty acid biosynthetic process"/>
    <property type="evidence" value="ECO:0007669"/>
    <property type="project" value="TreeGrafter"/>
</dbReference>
<dbReference type="InterPro" id="IPR020841">
    <property type="entry name" value="PKS_Beta-ketoAc_synthase_dom"/>
</dbReference>
<proteinExistence type="predicted"/>
<reference evidence="5" key="1">
    <citation type="submission" date="2016-02" db="EMBL/GenBank/DDBJ databases">
        <authorList>
            <person name="Wibberg D."/>
        </authorList>
    </citation>
    <scope>NUCLEOTIDE SEQUENCE [LARGE SCALE GENOMIC DNA]</scope>
</reference>
<dbReference type="Proteomes" id="UP000199013">
    <property type="component" value="Unassembled WGS sequence"/>
</dbReference>
<sequence>MHLARAMRQALDDAGLTPDDVDVVFADGMGTREHDLLEARALGTVFGDRLARLPVTAPHGLVGRLCAGTPALNVATALLAMRDGVVPPVGNLTDPDPAYGLHLITGGPRRMPVDVAMVNARGYGGFNSCLVLTSTT</sequence>
<evidence type="ECO:0000313" key="4">
    <source>
        <dbReference type="EMBL" id="SBW23199.1"/>
    </source>
</evidence>
<dbReference type="Pfam" id="PF02801">
    <property type="entry name" value="Ketoacyl-synt_C"/>
    <property type="match status" value="1"/>
</dbReference>
<dbReference type="AlphaFoldDB" id="A0A1C3P053"/>
<dbReference type="Gene3D" id="3.40.47.10">
    <property type="match status" value="1"/>
</dbReference>
<accession>A0A1C3P053</accession>
<dbReference type="GO" id="GO:0004315">
    <property type="term" value="F:3-oxoacyl-[acyl-carrier-protein] synthase activity"/>
    <property type="evidence" value="ECO:0007669"/>
    <property type="project" value="UniProtKB-EC"/>
</dbReference>
<dbReference type="PANTHER" id="PTHR11712">
    <property type="entry name" value="POLYKETIDE SYNTHASE-RELATED"/>
    <property type="match status" value="1"/>
</dbReference>
<name>A0A1C3P053_9ACTN</name>
<organism evidence="4 5">
    <name type="scientific">Candidatus Protofrankia californiensis</name>
    <dbReference type="NCBI Taxonomy" id="1839754"/>
    <lineage>
        <taxon>Bacteria</taxon>
        <taxon>Bacillati</taxon>
        <taxon>Actinomycetota</taxon>
        <taxon>Actinomycetes</taxon>
        <taxon>Frankiales</taxon>
        <taxon>Frankiaceae</taxon>
        <taxon>Protofrankia</taxon>
    </lineage>
</organism>
<evidence type="ECO:0000256" key="1">
    <source>
        <dbReference type="ARBA" id="ARBA00022679"/>
    </source>
</evidence>
<keyword evidence="2 4" id="KW-0012">Acyltransferase</keyword>
<keyword evidence="5" id="KW-1185">Reference proteome</keyword>
<dbReference type="EMBL" id="FLUV01001543">
    <property type="protein sequence ID" value="SBW23199.1"/>
    <property type="molecule type" value="Genomic_DNA"/>
</dbReference>
<evidence type="ECO:0000259" key="3">
    <source>
        <dbReference type="PROSITE" id="PS52004"/>
    </source>
</evidence>
<evidence type="ECO:0000313" key="5">
    <source>
        <dbReference type="Proteomes" id="UP000199013"/>
    </source>
</evidence>
<dbReference type="InterPro" id="IPR000794">
    <property type="entry name" value="Beta-ketoacyl_synthase"/>
</dbReference>
<dbReference type="InterPro" id="IPR016039">
    <property type="entry name" value="Thiolase-like"/>
</dbReference>
<protein>
    <submittedName>
        <fullName evidence="4">Beta-ketoacyl-acyl-carrier-protein synthase II</fullName>
        <ecNumber evidence="4">2.3.1.179</ecNumber>
    </submittedName>
</protein>
<dbReference type="InterPro" id="IPR014031">
    <property type="entry name" value="Ketoacyl_synth_C"/>
</dbReference>
<keyword evidence="1 4" id="KW-0808">Transferase</keyword>
<dbReference type="PROSITE" id="PS52004">
    <property type="entry name" value="KS3_2"/>
    <property type="match status" value="1"/>
</dbReference>
<dbReference type="PANTHER" id="PTHR11712:SF322">
    <property type="entry name" value="POLYKETIDE BETA-KETOACYL SYNTHASE 2-RELATED"/>
    <property type="match status" value="1"/>
</dbReference>
<evidence type="ECO:0000256" key="2">
    <source>
        <dbReference type="ARBA" id="ARBA00023315"/>
    </source>
</evidence>
<gene>
    <name evidence="4" type="ORF">FDG2_3686</name>
</gene>